<proteinExistence type="predicted"/>
<accession>E4Z2D5</accession>
<dbReference type="EMBL" id="FN656692">
    <property type="protein sequence ID" value="CBY41863.1"/>
    <property type="molecule type" value="Genomic_DNA"/>
</dbReference>
<gene>
    <name evidence="1" type="ORF">GSOID_T00023958001</name>
</gene>
<dbReference type="AlphaFoldDB" id="E4Z2D5"/>
<sequence>MDSNPSLTVKIETDQNNSLIYENRFTNGTEWRWRTIYAKSHLWEIIFCLLVLLPQSLNLLEIAEEHKMLSNAKWAGHFKTEIGSFSVIVPGFDCALDSLTSFWLSFWNLHLNEIRPVYKNSFSWDLRLNKKDLTGSNSSHFYGNQTIPAPLLFQLNKIILSILPLMILIKHNRFKEPVKIHELNSKTNFVHKILLSKNSNFAKIEYFNSPVQSFLSSFLRQRTIYVQKIKNAVDKGRFLKTAESADFREGKMPITFPKSKTGFLKLTTEVDPIAQLFKSPIKNVNANLKKLKITSIDDEFKELLITLSNRKVSSKGDFEITVDYYRPSLRNFYIEKLVENGFGDIFLALEDMKKDTLFLHDSKTRIKELQAIGSRFKLLKTWQDEDNYVEKFDKLFSRTLGQDFDNLIQKLSSIPEVTESDLKYFSNSIHAFEAFYRLERIVNRLSFEVFNPANWKRLQISSSENLYLNTLPLLNSVDPTALHKLSEQ</sequence>
<dbReference type="Proteomes" id="UP000011014">
    <property type="component" value="Unassembled WGS sequence"/>
</dbReference>
<reference evidence="1" key="1">
    <citation type="journal article" date="2010" name="Science">
        <title>Plasticity of animal genome architecture unmasked by rapid evolution of a pelagic tunicate.</title>
        <authorList>
            <person name="Denoeud F."/>
            <person name="Henriet S."/>
            <person name="Mungpakdee S."/>
            <person name="Aury J.M."/>
            <person name="Da Silva C."/>
            <person name="Brinkmann H."/>
            <person name="Mikhaleva J."/>
            <person name="Olsen L.C."/>
            <person name="Jubin C."/>
            <person name="Canestro C."/>
            <person name="Bouquet J.M."/>
            <person name="Danks G."/>
            <person name="Poulain J."/>
            <person name="Campsteijn C."/>
            <person name="Adamski M."/>
            <person name="Cross I."/>
            <person name="Yadetie F."/>
            <person name="Muffato M."/>
            <person name="Louis A."/>
            <person name="Butcher S."/>
            <person name="Tsagkogeorga G."/>
            <person name="Konrad A."/>
            <person name="Singh S."/>
            <person name="Jensen M.F."/>
            <person name="Cong E.H."/>
            <person name="Eikeseth-Otteraa H."/>
            <person name="Noel B."/>
            <person name="Anthouard V."/>
            <person name="Porcel B.M."/>
            <person name="Kachouri-Lafond R."/>
            <person name="Nishino A."/>
            <person name="Ugolini M."/>
            <person name="Chourrout P."/>
            <person name="Nishida H."/>
            <person name="Aasland R."/>
            <person name="Huzurbazar S."/>
            <person name="Westhof E."/>
            <person name="Delsuc F."/>
            <person name="Lehrach H."/>
            <person name="Reinhardt R."/>
            <person name="Weissenbach J."/>
            <person name="Roy S.W."/>
            <person name="Artiguenave F."/>
            <person name="Postlethwait J.H."/>
            <person name="Manak J.R."/>
            <person name="Thompson E.M."/>
            <person name="Jaillon O."/>
            <person name="Du Pasquier L."/>
            <person name="Boudinot P."/>
            <person name="Liberles D.A."/>
            <person name="Volff J.N."/>
            <person name="Philippe H."/>
            <person name="Lenhard B."/>
            <person name="Roest Crollius H."/>
            <person name="Wincker P."/>
            <person name="Chourrout D."/>
        </authorList>
    </citation>
    <scope>NUCLEOTIDE SEQUENCE [LARGE SCALE GENOMIC DNA]</scope>
</reference>
<name>E4Z2D5_OIKDI</name>
<organism evidence="1">
    <name type="scientific">Oikopleura dioica</name>
    <name type="common">Tunicate</name>
    <dbReference type="NCBI Taxonomy" id="34765"/>
    <lineage>
        <taxon>Eukaryota</taxon>
        <taxon>Metazoa</taxon>
        <taxon>Chordata</taxon>
        <taxon>Tunicata</taxon>
        <taxon>Appendicularia</taxon>
        <taxon>Copelata</taxon>
        <taxon>Oikopleuridae</taxon>
        <taxon>Oikopleura</taxon>
    </lineage>
</organism>
<evidence type="ECO:0000313" key="1">
    <source>
        <dbReference type="EMBL" id="CBY41863.1"/>
    </source>
</evidence>
<protein>
    <submittedName>
        <fullName evidence="1">Uncharacterized protein</fullName>
    </submittedName>
</protein>